<dbReference type="EMBL" id="LK022848">
    <property type="protein sequence ID" value="CDR05048.1"/>
    <property type="molecule type" value="Genomic_DNA"/>
</dbReference>
<dbReference type="PATRIC" id="fig|576784.4.peg.1942"/>
<protein>
    <submittedName>
        <fullName evidence="2">Uncharacterized protein</fullName>
    </submittedName>
</protein>
<evidence type="ECO:0000313" key="2">
    <source>
        <dbReference type="EMBL" id="CDR05048.1"/>
    </source>
</evidence>
<accession>A0A060ZGE3</accession>
<dbReference type="AlphaFoldDB" id="A0A060ZGE3"/>
<organism evidence="2">
    <name type="scientific">Streptomyces iranensis</name>
    <dbReference type="NCBI Taxonomy" id="576784"/>
    <lineage>
        <taxon>Bacteria</taxon>
        <taxon>Bacillati</taxon>
        <taxon>Actinomycetota</taxon>
        <taxon>Actinomycetes</taxon>
        <taxon>Kitasatosporales</taxon>
        <taxon>Streptomycetaceae</taxon>
        <taxon>Streptomyces</taxon>
        <taxon>Streptomyces violaceusniger group</taxon>
    </lineage>
</organism>
<name>A0A060ZGE3_9ACTN</name>
<reference evidence="2" key="1">
    <citation type="submission" date="2014-05" db="EMBL/GenBank/DDBJ databases">
        <authorList>
            <person name="Horn Fabian"/>
        </authorList>
    </citation>
    <scope>NUCLEOTIDE SEQUENCE</scope>
</reference>
<proteinExistence type="predicted"/>
<feature type="compositionally biased region" description="Low complexity" evidence="1">
    <location>
        <begin position="20"/>
        <end position="32"/>
    </location>
</feature>
<evidence type="ECO:0000256" key="1">
    <source>
        <dbReference type="SAM" id="MobiDB-lite"/>
    </source>
</evidence>
<feature type="compositionally biased region" description="Polar residues" evidence="1">
    <location>
        <begin position="1"/>
        <end position="16"/>
    </location>
</feature>
<sequence length="47" mass="5200">MMPYMLTTTGASSRWRTYQPASRAGSRASPPSTMYRRASSEPSEGRS</sequence>
<feature type="region of interest" description="Disordered" evidence="1">
    <location>
        <begin position="1"/>
        <end position="47"/>
    </location>
</feature>
<gene>
    <name evidence="2" type="ORF">SIRAN2026</name>
</gene>
<dbReference type="HOGENOM" id="CLU_3173717_0_0_11"/>